<dbReference type="SUPFAM" id="SSF56349">
    <property type="entry name" value="DNA breaking-rejoining enzymes"/>
    <property type="match status" value="1"/>
</dbReference>
<feature type="region of interest" description="Disordered" evidence="4">
    <location>
        <begin position="169"/>
        <end position="191"/>
    </location>
</feature>
<dbReference type="InterPro" id="IPR013762">
    <property type="entry name" value="Integrase-like_cat_sf"/>
</dbReference>
<dbReference type="AlphaFoldDB" id="A0A9X8QLR8"/>
<dbReference type="PANTHER" id="PTHR30349">
    <property type="entry name" value="PHAGE INTEGRASE-RELATED"/>
    <property type="match status" value="1"/>
</dbReference>
<evidence type="ECO:0000256" key="2">
    <source>
        <dbReference type="ARBA" id="ARBA00023125"/>
    </source>
</evidence>
<dbReference type="PROSITE" id="PS51898">
    <property type="entry name" value="TYR_RECOMBINASE"/>
    <property type="match status" value="1"/>
</dbReference>
<dbReference type="Gene3D" id="1.10.443.10">
    <property type="entry name" value="Intergrase catalytic core"/>
    <property type="match status" value="1"/>
</dbReference>
<evidence type="ECO:0000259" key="5">
    <source>
        <dbReference type="PROSITE" id="PS51898"/>
    </source>
</evidence>
<feature type="domain" description="Tyr recombinase" evidence="5">
    <location>
        <begin position="181"/>
        <end position="373"/>
    </location>
</feature>
<keyword evidence="3" id="KW-0233">DNA recombination</keyword>
<dbReference type="GO" id="GO:0006310">
    <property type="term" value="P:DNA recombination"/>
    <property type="evidence" value="ECO:0007669"/>
    <property type="project" value="UniProtKB-KW"/>
</dbReference>
<dbReference type="InterPro" id="IPR011010">
    <property type="entry name" value="DNA_brk_join_enz"/>
</dbReference>
<proteinExistence type="predicted"/>
<dbReference type="GeneID" id="300268772"/>
<accession>A0A9X8QLR8</accession>
<dbReference type="Pfam" id="PF00589">
    <property type="entry name" value="Phage_integrase"/>
    <property type="match status" value="1"/>
</dbReference>
<evidence type="ECO:0000256" key="4">
    <source>
        <dbReference type="SAM" id="MobiDB-lite"/>
    </source>
</evidence>
<evidence type="ECO:0000256" key="1">
    <source>
        <dbReference type="ARBA" id="ARBA00022908"/>
    </source>
</evidence>
<dbReference type="CDD" id="cd00796">
    <property type="entry name" value="INT_Rci_Hp1_C"/>
    <property type="match status" value="1"/>
</dbReference>
<dbReference type="GO" id="GO:0003677">
    <property type="term" value="F:DNA binding"/>
    <property type="evidence" value="ECO:0007669"/>
    <property type="project" value="UniProtKB-KW"/>
</dbReference>
<keyword evidence="2" id="KW-0238">DNA-binding</keyword>
<organism evidence="6 7">
    <name type="scientific">Pseudomonas lutea</name>
    <dbReference type="NCBI Taxonomy" id="243924"/>
    <lineage>
        <taxon>Bacteria</taxon>
        <taxon>Pseudomonadati</taxon>
        <taxon>Pseudomonadota</taxon>
        <taxon>Gammaproteobacteria</taxon>
        <taxon>Pseudomonadales</taxon>
        <taxon>Pseudomonadaceae</taxon>
        <taxon>Pseudomonas</taxon>
    </lineage>
</organism>
<feature type="compositionally biased region" description="Basic and acidic residues" evidence="4">
    <location>
        <begin position="173"/>
        <end position="191"/>
    </location>
</feature>
<dbReference type="Gene3D" id="1.10.150.130">
    <property type="match status" value="1"/>
</dbReference>
<dbReference type="RefSeq" id="WP_074829766.1">
    <property type="nucleotide sequence ID" value="NZ_FOEV01000018.1"/>
</dbReference>
<evidence type="ECO:0000313" key="7">
    <source>
        <dbReference type="Proteomes" id="UP000183210"/>
    </source>
</evidence>
<comment type="caution">
    <text evidence="6">The sequence shown here is derived from an EMBL/GenBank/DDBJ whole genome shotgun (WGS) entry which is preliminary data.</text>
</comment>
<gene>
    <name evidence="6" type="ORF">SAMN05216409_118103</name>
</gene>
<dbReference type="Proteomes" id="UP000183210">
    <property type="component" value="Unassembled WGS sequence"/>
</dbReference>
<dbReference type="InterPro" id="IPR010998">
    <property type="entry name" value="Integrase_recombinase_N"/>
</dbReference>
<dbReference type="InterPro" id="IPR002104">
    <property type="entry name" value="Integrase_catalytic"/>
</dbReference>
<keyword evidence="1" id="KW-0229">DNA integration</keyword>
<evidence type="ECO:0000313" key="6">
    <source>
        <dbReference type="EMBL" id="SER37611.1"/>
    </source>
</evidence>
<sequence length="373" mass="42393">MATKRKRGNRWEFIIRRKHLLGQPLSFSFATEREGAEWCARTEAELDKGRIPAEVKARLGAATLGAVIEGYIEAVAMPESDQALLHGIERQQGALKLDELTYEWAEQWVAGMKHERVLAPVTIRHYVGALARCLDWSVKRGGLAGNPLRELPKRYASYNAADGRVLARKGKAARTDAPRDRRLDAKEEESVHEILDGETATGRQRPLVLPHRDYLEALFKLALETAMRLREMYTLSPNQVDMARRTVYLNQTKNGDKRQIPLSSVAMQVMGELLERHEGSDDAPLFPWWDGDLSAKSLKRTTARISAQFARIFEAAECADLHFHDLRHEAVCRLFERTTMDAVLISRITGHRDPRLLARYASLRGSDLARYIW</sequence>
<dbReference type="PANTHER" id="PTHR30349:SF94">
    <property type="entry name" value="INTEGRASE_RECOMBINASE HI_1414-RELATED"/>
    <property type="match status" value="1"/>
</dbReference>
<dbReference type="InterPro" id="IPR050090">
    <property type="entry name" value="Tyrosine_recombinase_XerCD"/>
</dbReference>
<protein>
    <submittedName>
        <fullName evidence="6">Site-specific recombinase XerC</fullName>
    </submittedName>
</protein>
<dbReference type="GO" id="GO:0015074">
    <property type="term" value="P:DNA integration"/>
    <property type="evidence" value="ECO:0007669"/>
    <property type="project" value="UniProtKB-KW"/>
</dbReference>
<name>A0A9X8QLR8_9PSED</name>
<reference evidence="6 7" key="1">
    <citation type="submission" date="2016-10" db="EMBL/GenBank/DDBJ databases">
        <authorList>
            <person name="Varghese N."/>
            <person name="Submissions S."/>
        </authorList>
    </citation>
    <scope>NUCLEOTIDE SEQUENCE [LARGE SCALE GENOMIC DNA]</scope>
    <source>
        <strain evidence="6 7">LMG 21974</strain>
    </source>
</reference>
<evidence type="ECO:0000256" key="3">
    <source>
        <dbReference type="ARBA" id="ARBA00023172"/>
    </source>
</evidence>
<dbReference type="EMBL" id="FOEV01000018">
    <property type="protein sequence ID" value="SER37611.1"/>
    <property type="molecule type" value="Genomic_DNA"/>
</dbReference>